<feature type="domain" description="FHA" evidence="1">
    <location>
        <begin position="73"/>
        <end position="124"/>
    </location>
</feature>
<proteinExistence type="predicted"/>
<evidence type="ECO:0000313" key="2">
    <source>
        <dbReference type="EMBL" id="USW50212.1"/>
    </source>
</evidence>
<dbReference type="Proteomes" id="UP001056384">
    <property type="component" value="Chromosome 2"/>
</dbReference>
<accession>A0A9Q9AJ11</accession>
<dbReference type="Pfam" id="PF00498">
    <property type="entry name" value="FHA"/>
    <property type="match status" value="1"/>
</dbReference>
<dbReference type="AlphaFoldDB" id="A0A9Q9AJ11"/>
<name>A0A9Q9AJ11_9PEZI</name>
<dbReference type="InterPro" id="IPR008984">
    <property type="entry name" value="SMAD_FHA_dom_sf"/>
</dbReference>
<sequence>MDGIDLSHLPQEYALVIRFGHHLAGSLPAPKGPLLYREDAMSPEVREQSDSEGDTPAPQRPYVYLVYATCKSIDFGRGSDVHVSLPRSYGISRRHFSLCCDPATNIWSVICHSDKGVVVNGARLTHTRPYNQWALSPLMINHLEAPSVSIKVAVQSQPWDSNWVSATSLSSRTVARSIPDNMDSWASESSVTESMSSWMDGVDTVLNPSRYIVLRENEWRLPWADRAWVALDARTGGAFAVTETDTEKGDKMLRFFVTHSSRILQHPNLMTNVDYQRQGTMGSTRPALVQENGPKTAPLKHGLPQRALGAAARQMIAVLSYLQEKAIYHGRIRAEVITYQYSGLADHHTYRLTGLWERWLDPQPLDTSSHYSVLAKRDMATMGALLASTLPRKASLIPTEYGFVGLENLAKPLDPVLYQILWLASCTSAGSATQFQEHLSALLGGDGHSPFFTTQLSRQVAIDTGRSSEHQEPEISVRDIATLWEWHMRTRQSLLMSYDEQYRMLLQLRRFSDRYVTMGELNQLAAQRGAIFDTLRRGIPRSLTRNCSISVNAEIHWLRGGAMINLTQFLAGTGLSLSALLPEDQTIEMLGATALKGLYVDYDWVRQQEVLKESLANLVRPPPSTGWPRIQLAAFPYAQYVMFATDLPWGSIVVMDRSTGATHWQPTVSQSSSFGASTWLTYTQTIDLCEEYGLHAIKEAMREYRARDNLYAPKKCQLDQPLVIPKIDDQSSWATFIGVDDRRYFKRKKRS</sequence>
<dbReference type="EMBL" id="CP099419">
    <property type="protein sequence ID" value="USW50212.1"/>
    <property type="molecule type" value="Genomic_DNA"/>
</dbReference>
<protein>
    <submittedName>
        <fullName evidence="2">Forkhead-associated (FHA) domain, SMAD/FHA domain superfamily</fullName>
    </submittedName>
</protein>
<reference evidence="2" key="1">
    <citation type="submission" date="2022-06" db="EMBL/GenBank/DDBJ databases">
        <title>Complete genome sequences of two strains of the flax pathogen Septoria linicola.</title>
        <authorList>
            <person name="Lapalu N."/>
            <person name="Simon A."/>
            <person name="Demenou B."/>
            <person name="Paumier D."/>
            <person name="Guillot M.-P."/>
            <person name="Gout L."/>
            <person name="Valade R."/>
        </authorList>
    </citation>
    <scope>NUCLEOTIDE SEQUENCE</scope>
    <source>
        <strain evidence="2">SE15195</strain>
    </source>
</reference>
<dbReference type="Gene3D" id="2.60.200.20">
    <property type="match status" value="1"/>
</dbReference>
<dbReference type="SUPFAM" id="SSF49879">
    <property type="entry name" value="SMAD/FHA domain"/>
    <property type="match status" value="1"/>
</dbReference>
<organism evidence="2 3">
    <name type="scientific">Septoria linicola</name>
    <dbReference type="NCBI Taxonomy" id="215465"/>
    <lineage>
        <taxon>Eukaryota</taxon>
        <taxon>Fungi</taxon>
        <taxon>Dikarya</taxon>
        <taxon>Ascomycota</taxon>
        <taxon>Pezizomycotina</taxon>
        <taxon>Dothideomycetes</taxon>
        <taxon>Dothideomycetidae</taxon>
        <taxon>Mycosphaerellales</taxon>
        <taxon>Mycosphaerellaceae</taxon>
        <taxon>Septoria</taxon>
    </lineage>
</organism>
<dbReference type="PROSITE" id="PS50006">
    <property type="entry name" value="FHA_DOMAIN"/>
    <property type="match status" value="1"/>
</dbReference>
<evidence type="ECO:0000259" key="1">
    <source>
        <dbReference type="PROSITE" id="PS50006"/>
    </source>
</evidence>
<gene>
    <name evidence="2" type="ORF">Slin15195_G035310</name>
</gene>
<dbReference type="SMART" id="SM00240">
    <property type="entry name" value="FHA"/>
    <property type="match status" value="1"/>
</dbReference>
<keyword evidence="3" id="KW-1185">Reference proteome</keyword>
<evidence type="ECO:0000313" key="3">
    <source>
        <dbReference type="Proteomes" id="UP001056384"/>
    </source>
</evidence>
<dbReference type="InterPro" id="IPR000253">
    <property type="entry name" value="FHA_dom"/>
</dbReference>